<keyword evidence="4" id="KW-1185">Reference proteome</keyword>
<reference evidence="3 4" key="1">
    <citation type="submission" date="2020-10" db="EMBL/GenBank/DDBJ databases">
        <title>ChiBAC.</title>
        <authorList>
            <person name="Zenner C."/>
            <person name="Hitch T.C.A."/>
            <person name="Clavel T."/>
        </authorList>
    </citation>
    <scope>NUCLEOTIDE SEQUENCE [LARGE SCALE GENOMIC DNA]</scope>
    <source>
        <strain evidence="3 4">DSM 107455</strain>
    </source>
</reference>
<feature type="domain" description="Rad50/SbcC-type AAA" evidence="2">
    <location>
        <begin position="9"/>
        <end position="199"/>
    </location>
</feature>
<sequence length="460" mass="51470">MELVLRLKSLDLRNFHRFEKFSIDFDDHMTVLIGNNGSGKSSLLSAASVAVGTLFIKFDNIPTRSILRSDVRVKTFDYGETIDLQGQYPVEVTARGFVAPTDSGDISENMQSGTWTRSLTTSKGKTTYGDAGFMVNWSEEIAQRVQEGDTNLVLPVVSYYGTGRLWAKKCRKSERKQRFSRLDCYRDALDAETNEDQMLSWFFKMAVQDARRAQGLSPDGRSALYAAVRRAVAQCFARITKKDHVEVSYNFDTDDIEVTYLDGEGGVRRMPMGLLSDGYRTTLSMIAVIAYRMALLNPMLGERVLESPGVVLIDEVDLHLHPLWQAQILGDLRSIFPNVQFIVTTHAPIVVSSVRSEHVRVLSGGEGGMSESAELPPDQTYGSDVGRTLESVMGAPERPEEIQRKFDEFYDKLDQLSRMEQPDFAVAEKMLDDLERGIGPNDTDLVAARTALELEIVDCL</sequence>
<dbReference type="SUPFAM" id="SSF52540">
    <property type="entry name" value="P-loop containing nucleoside triphosphate hydrolases"/>
    <property type="match status" value="1"/>
</dbReference>
<dbReference type="InterPro" id="IPR003959">
    <property type="entry name" value="ATPase_AAA_core"/>
</dbReference>
<dbReference type="Pfam" id="PF13304">
    <property type="entry name" value="AAA_21"/>
    <property type="match status" value="1"/>
</dbReference>
<feature type="domain" description="ATPase AAA-type core" evidence="1">
    <location>
        <begin position="252"/>
        <end position="351"/>
    </location>
</feature>
<dbReference type="Gene3D" id="3.40.50.300">
    <property type="entry name" value="P-loop containing nucleotide triphosphate hydrolases"/>
    <property type="match status" value="1"/>
</dbReference>
<dbReference type="EMBL" id="JADCJZ010000001">
    <property type="protein sequence ID" value="MBE5023992.1"/>
    <property type="molecule type" value="Genomic_DNA"/>
</dbReference>
<proteinExistence type="predicted"/>
<protein>
    <submittedName>
        <fullName evidence="3">AAA family ATPase</fullName>
    </submittedName>
</protein>
<dbReference type="PANTHER" id="PTHR32182:SF23">
    <property type="entry name" value="ATP BINDING PROTEIN"/>
    <property type="match status" value="1"/>
</dbReference>
<organism evidence="3 4">
    <name type="scientific">Thermophilibacter gallinarum</name>
    <dbReference type="NCBI Taxonomy" id="2779357"/>
    <lineage>
        <taxon>Bacteria</taxon>
        <taxon>Bacillati</taxon>
        <taxon>Actinomycetota</taxon>
        <taxon>Coriobacteriia</taxon>
        <taxon>Coriobacteriales</taxon>
        <taxon>Atopobiaceae</taxon>
        <taxon>Thermophilibacter</taxon>
    </lineage>
</organism>
<dbReference type="InterPro" id="IPR027417">
    <property type="entry name" value="P-loop_NTPase"/>
</dbReference>
<dbReference type="PANTHER" id="PTHR32182">
    <property type="entry name" value="DNA REPLICATION AND REPAIR PROTEIN RECF"/>
    <property type="match status" value="1"/>
</dbReference>
<dbReference type="Proteomes" id="UP001194273">
    <property type="component" value="Unassembled WGS sequence"/>
</dbReference>
<dbReference type="Pfam" id="PF13476">
    <property type="entry name" value="AAA_23"/>
    <property type="match status" value="1"/>
</dbReference>
<gene>
    <name evidence="3" type="ORF">INF26_03890</name>
</gene>
<evidence type="ECO:0000313" key="4">
    <source>
        <dbReference type="Proteomes" id="UP001194273"/>
    </source>
</evidence>
<evidence type="ECO:0000259" key="1">
    <source>
        <dbReference type="Pfam" id="PF13304"/>
    </source>
</evidence>
<evidence type="ECO:0000313" key="3">
    <source>
        <dbReference type="EMBL" id="MBE5023992.1"/>
    </source>
</evidence>
<dbReference type="InterPro" id="IPR038729">
    <property type="entry name" value="Rad50/SbcC_AAA"/>
</dbReference>
<comment type="caution">
    <text evidence="3">The sequence shown here is derived from an EMBL/GenBank/DDBJ whole genome shotgun (WGS) entry which is preliminary data.</text>
</comment>
<evidence type="ECO:0000259" key="2">
    <source>
        <dbReference type="Pfam" id="PF13476"/>
    </source>
</evidence>
<dbReference type="RefSeq" id="WP_193529389.1">
    <property type="nucleotide sequence ID" value="NZ_JADCJZ010000001.1"/>
</dbReference>
<name>A0ABR9QSD5_9ACTN</name>
<accession>A0ABR9QSD5</accession>